<evidence type="ECO:0000313" key="1">
    <source>
        <dbReference type="EMBL" id="DAF57914.1"/>
    </source>
</evidence>
<reference evidence="1" key="1">
    <citation type="journal article" date="2021" name="Proc. Natl. Acad. Sci. U.S.A.">
        <title>A Catalog of Tens of Thousands of Viruses from Human Metagenomes Reveals Hidden Associations with Chronic Diseases.</title>
        <authorList>
            <person name="Tisza M.J."/>
            <person name="Buck C.B."/>
        </authorList>
    </citation>
    <scope>NUCLEOTIDE SEQUENCE</scope>
    <source>
        <strain evidence="1">CtXYk3</strain>
    </source>
</reference>
<proteinExistence type="predicted"/>
<protein>
    <submittedName>
        <fullName evidence="1">Zinc finger protein</fullName>
    </submittedName>
</protein>
<dbReference type="EMBL" id="BK032743">
    <property type="protein sequence ID" value="DAF57914.1"/>
    <property type="molecule type" value="Genomic_DNA"/>
</dbReference>
<accession>A0A8S5T562</accession>
<sequence length="98" mass="11766">MSKSYYSDYVNHSLRFYARYKEPVFKSEVDRLKWESCDKAFENLDPKFITPMLEIYSQYDGFNDNVQRACIDHDIPVQQMWDTINTLEREVAKNRGLI</sequence>
<name>A0A8S5T562_9CAUD</name>
<organism evidence="1">
    <name type="scientific">Siphoviridae sp. ctXYk3</name>
    <dbReference type="NCBI Taxonomy" id="2827886"/>
    <lineage>
        <taxon>Viruses</taxon>
        <taxon>Duplodnaviria</taxon>
        <taxon>Heunggongvirae</taxon>
        <taxon>Uroviricota</taxon>
        <taxon>Caudoviricetes</taxon>
    </lineage>
</organism>